<dbReference type="GO" id="GO:0009311">
    <property type="term" value="P:oligosaccharide metabolic process"/>
    <property type="evidence" value="ECO:0007669"/>
    <property type="project" value="UniProtKB-UniRule"/>
</dbReference>
<evidence type="ECO:0000256" key="6">
    <source>
        <dbReference type="ARBA" id="ARBA00022968"/>
    </source>
</evidence>
<dbReference type="SUPFAM" id="SSF48208">
    <property type="entry name" value="Six-hairpin glycosidases"/>
    <property type="match status" value="1"/>
</dbReference>
<dbReference type="GO" id="GO:0004573">
    <property type="term" value="F:Glc3Man9GlcNAc2 oligosaccharide glucosidase activity"/>
    <property type="evidence" value="ECO:0007669"/>
    <property type="project" value="UniProtKB-UniRule"/>
</dbReference>
<gene>
    <name evidence="16" type="ORF">WJX73_004307</name>
</gene>
<keyword evidence="7" id="KW-1133">Transmembrane helix</keyword>
<evidence type="ECO:0000256" key="5">
    <source>
        <dbReference type="ARBA" id="ARBA00022824"/>
    </source>
</evidence>
<evidence type="ECO:0000256" key="3">
    <source>
        <dbReference type="ARBA" id="ARBA00022692"/>
    </source>
</evidence>
<evidence type="ECO:0000256" key="11">
    <source>
        <dbReference type="ARBA" id="ARBA00038888"/>
    </source>
</evidence>
<dbReference type="InterPro" id="IPR031335">
    <property type="entry name" value="Glyco_hydro_63_C"/>
</dbReference>
<evidence type="ECO:0000256" key="10">
    <source>
        <dbReference type="ARBA" id="ARBA00023295"/>
    </source>
</evidence>
<sequence length="895" mass="98673">MSADAGPAAGQRNQQTSAPPVARRQNNGLQWRTAGGAFAAALASVAVLHFMTPGALPPAVQLLKASRLAELAQFQGEHQDRMLWGTYRPGLYFGARMRQPSALLAGLMWFDPDRPNAADRIRHNAQQQDGLGKYGWEAHDGTNFGRQELHDGDVHLTTQWTKRACDGCLGGDWALQVSARPNARRQSSAPEDPEQSEQQQRISILFYMADEGDHNLVHTASRPLHEGGARIVMDGTSNLLQGWTVSMDAPGASASRAVRQLAMRVEHRHNLTDLVKQSLLAGRQRKQLHLPGPPALLLPNVELDALPNLAVVQLTVPLPTTATFVFTASLPPTRQMPSRFVWVRQSVLGRALLRAAGLGTDEAWEGSLAQVVGGKERTQPAETHQQRVAALTGDALKRLQTSYEQGFNQRFERTFGKLDGPGLPAGTAQAARAALSNMLGGMGYFYGSSRVQVGRSQVLPSPPAALFTAVPSRSFFPRGFLWDEGFHQLLVQKWDGRMSREVLAHWLDLLNSQGWIAREQILGEEARARVPEGFVVQYPEAANPPTLFLPLASMAQQVAAASASHGTVSPELQEQRDFLVAAMPRLHAWLQWFNTSQAGPVPGSYRWRGRRADVQELNPKTLASGLDDYPRASHPSDQERHLDLLTWMALAARALATISQALPGDEHQGHEAYAAMAEMLQSPSHLESLHLDTSTGYFADWGNHTEDVRLLPVPVRGPTGEVIGREIIRKVTGQAPQPRFVPHVGYVSLFPLLMRLLPPDSPALGKQLQSLRDPELLWTQHGLRSLAKSSSVYNKRNTEHDPPYWRSPIWVNINYLTLAALDFYAKAPGPHQSLAGEIHDELRKNLLQNIVGKYQSSGFLWENYDDSDGHGRGCHPFSGWTALVVLIAGQRYFDL</sequence>
<evidence type="ECO:0000259" key="15">
    <source>
        <dbReference type="Pfam" id="PF16923"/>
    </source>
</evidence>
<evidence type="ECO:0000256" key="9">
    <source>
        <dbReference type="ARBA" id="ARBA00023180"/>
    </source>
</evidence>
<comment type="catalytic activity">
    <reaction evidence="12">
        <text>N(4)-(alpha-D-Glc-(1-&gt;2)-alpha-D-Glc-(1-&gt;3)-alpha-D-Glc-(1-&gt;3)-alpha-D-Man-(1-&gt;2)-alpha-D-Man-(1-&gt;2)-alpha-D-Man-(1-&gt;3)-[alpha-D-Man-(1-&gt;2)-alpha-D-Man-(1-&gt;3)-[alpha-D-Man-(1-&gt;2)-alpha-D-Man-(1-&gt;6)]-alpha-D-Man-(1-&gt;6)]-beta-D-Man-(1-&gt;4)-beta-D-GlcNAc-(1-&gt;4)-beta-D-GlcNAc)-L-asparaginyl-[protein] + H2O = N(4)-(alpha-D-Glc-(1-&gt;3)-alpha-D-Glc-(1-&gt;3)-alpha-D-Man-(1-&gt;2)-alpha-D-Man-(1-&gt;2)-alpha-D-Man-(1-&gt;3)-[alpha-D-Man-(1-&gt;2)-alpha-D-Man-(1-&gt;3)-[alpha-D-Man-(1-&gt;2)-alpha-D-Man-(1-&gt;6)]-alpha-D-Man-(1-&gt;6)]-beta-D-Man-(1-&gt;4)-beta-D-GlcNAc-(1-&gt;4)-beta-D-GlcNAc)-L-asparaginyl-[protein] + beta-D-glucose</text>
        <dbReference type="Rhea" id="RHEA:55988"/>
        <dbReference type="Rhea" id="RHEA-COMP:12806"/>
        <dbReference type="Rhea" id="RHEA-COMP:14355"/>
        <dbReference type="ChEBI" id="CHEBI:15377"/>
        <dbReference type="ChEBI" id="CHEBI:15903"/>
        <dbReference type="ChEBI" id="CHEBI:59082"/>
        <dbReference type="ChEBI" id="CHEBI:132537"/>
        <dbReference type="EC" id="3.2.1.106"/>
    </reaction>
</comment>
<evidence type="ECO:0000256" key="1">
    <source>
        <dbReference type="ARBA" id="ARBA00004648"/>
    </source>
</evidence>
<dbReference type="PANTHER" id="PTHR10412:SF11">
    <property type="entry name" value="MANNOSYL-OLIGOSACCHARIDE GLUCOSIDASE"/>
    <property type="match status" value="1"/>
</dbReference>
<keyword evidence="10 12" id="KW-0326">Glycosidase</keyword>
<dbReference type="EMBL" id="JALJOQ010000021">
    <property type="protein sequence ID" value="KAK9809317.1"/>
    <property type="molecule type" value="Genomic_DNA"/>
</dbReference>
<keyword evidence="3" id="KW-0812">Transmembrane</keyword>
<evidence type="ECO:0000256" key="13">
    <source>
        <dbReference type="SAM" id="MobiDB-lite"/>
    </source>
</evidence>
<keyword evidence="9" id="KW-0325">Glycoprotein</keyword>
<comment type="similarity">
    <text evidence="2 12">Belongs to the glycosyl hydrolase 63 family.</text>
</comment>
<evidence type="ECO:0000256" key="7">
    <source>
        <dbReference type="ARBA" id="ARBA00022989"/>
    </source>
</evidence>
<feature type="domain" description="Glycosyl hydrolase family 63 N-terminal" evidence="15">
    <location>
        <begin position="82"/>
        <end position="254"/>
    </location>
</feature>
<dbReference type="Proteomes" id="UP001465755">
    <property type="component" value="Unassembled WGS sequence"/>
</dbReference>
<dbReference type="InterPro" id="IPR038518">
    <property type="entry name" value="Glyco_hydro_63N_sf"/>
</dbReference>
<comment type="function">
    <text evidence="12">Cleaves the distal alpha 1,2-linked glucose residue from the Glc(3)Man(9)GlcNAc(2) oligosaccharide precursor.</text>
</comment>
<organism evidence="16 17">
    <name type="scientific">Symbiochloris irregularis</name>
    <dbReference type="NCBI Taxonomy" id="706552"/>
    <lineage>
        <taxon>Eukaryota</taxon>
        <taxon>Viridiplantae</taxon>
        <taxon>Chlorophyta</taxon>
        <taxon>core chlorophytes</taxon>
        <taxon>Trebouxiophyceae</taxon>
        <taxon>Trebouxiales</taxon>
        <taxon>Trebouxiaceae</taxon>
        <taxon>Symbiochloris</taxon>
    </lineage>
</organism>
<evidence type="ECO:0000313" key="16">
    <source>
        <dbReference type="EMBL" id="KAK9809317.1"/>
    </source>
</evidence>
<dbReference type="Gene3D" id="1.50.10.10">
    <property type="match status" value="1"/>
</dbReference>
<dbReference type="GO" id="GO:0005789">
    <property type="term" value="C:endoplasmic reticulum membrane"/>
    <property type="evidence" value="ECO:0007669"/>
    <property type="project" value="UniProtKB-SubCell"/>
</dbReference>
<evidence type="ECO:0000256" key="2">
    <source>
        <dbReference type="ARBA" id="ARBA00010833"/>
    </source>
</evidence>
<keyword evidence="4 12" id="KW-0378">Hydrolase</keyword>
<dbReference type="GO" id="GO:0006487">
    <property type="term" value="P:protein N-linked glycosylation"/>
    <property type="evidence" value="ECO:0007669"/>
    <property type="project" value="UniProtKB-UniRule"/>
</dbReference>
<keyword evidence="5 12" id="KW-0256">Endoplasmic reticulum</keyword>
<dbReference type="Pfam" id="PF16923">
    <property type="entry name" value="Glyco_hydro_63N"/>
    <property type="match status" value="1"/>
</dbReference>
<reference evidence="16 17" key="1">
    <citation type="journal article" date="2024" name="Nat. Commun.">
        <title>Phylogenomics reveals the evolutionary origins of lichenization in chlorophyte algae.</title>
        <authorList>
            <person name="Puginier C."/>
            <person name="Libourel C."/>
            <person name="Otte J."/>
            <person name="Skaloud P."/>
            <person name="Haon M."/>
            <person name="Grisel S."/>
            <person name="Petersen M."/>
            <person name="Berrin J.G."/>
            <person name="Delaux P.M."/>
            <person name="Dal Grande F."/>
            <person name="Keller J."/>
        </authorList>
    </citation>
    <scope>NUCLEOTIDE SEQUENCE [LARGE SCALE GENOMIC DNA]</scope>
    <source>
        <strain evidence="16 17">SAG 2036</strain>
    </source>
</reference>
<accession>A0AAW1PLC1</accession>
<proteinExistence type="inferred from homology"/>
<dbReference type="PANTHER" id="PTHR10412">
    <property type="entry name" value="MANNOSYL-OLIGOSACCHARIDE GLUCOSIDASE"/>
    <property type="match status" value="1"/>
</dbReference>
<dbReference type="InterPro" id="IPR008928">
    <property type="entry name" value="6-hairpin_glycosidase_sf"/>
</dbReference>
<keyword evidence="6" id="KW-0735">Signal-anchor</keyword>
<comment type="caution">
    <text evidence="16">The sequence shown here is derived from an EMBL/GenBank/DDBJ whole genome shotgun (WGS) entry which is preliminary data.</text>
</comment>
<dbReference type="InterPro" id="IPR004888">
    <property type="entry name" value="Glycoside_hydrolase_63"/>
</dbReference>
<dbReference type="InterPro" id="IPR031631">
    <property type="entry name" value="Glyco_hydro_63N"/>
</dbReference>
<feature type="region of interest" description="Disordered" evidence="13">
    <location>
        <begin position="1"/>
        <end position="23"/>
    </location>
</feature>
<protein>
    <recommendedName>
        <fullName evidence="11 12">Mannosyl-oligosaccharide glucosidase</fullName>
        <ecNumber evidence="11 12">3.2.1.106</ecNumber>
    </recommendedName>
</protein>
<dbReference type="Pfam" id="PF03200">
    <property type="entry name" value="Glyco_hydro_63"/>
    <property type="match status" value="1"/>
</dbReference>
<feature type="region of interest" description="Disordered" evidence="13">
    <location>
        <begin position="180"/>
        <end position="199"/>
    </location>
</feature>
<evidence type="ECO:0000256" key="4">
    <source>
        <dbReference type="ARBA" id="ARBA00022801"/>
    </source>
</evidence>
<evidence type="ECO:0000256" key="12">
    <source>
        <dbReference type="RuleBase" id="RU368089"/>
    </source>
</evidence>
<feature type="domain" description="Glycosyl hydrolase family 63 C-terminal" evidence="14">
    <location>
        <begin position="392"/>
        <end position="888"/>
    </location>
</feature>
<dbReference type="InterPro" id="IPR012341">
    <property type="entry name" value="6hp_glycosidase-like_sf"/>
</dbReference>
<dbReference type="AlphaFoldDB" id="A0AAW1PLC1"/>
<dbReference type="Gene3D" id="2.70.98.110">
    <property type="entry name" value="Glycosyl hydrolase family 63, N-terminal domain"/>
    <property type="match status" value="1"/>
</dbReference>
<evidence type="ECO:0000256" key="8">
    <source>
        <dbReference type="ARBA" id="ARBA00023136"/>
    </source>
</evidence>
<dbReference type="EC" id="3.2.1.106" evidence="11 12"/>
<evidence type="ECO:0000259" key="14">
    <source>
        <dbReference type="Pfam" id="PF03200"/>
    </source>
</evidence>
<name>A0AAW1PLC1_9CHLO</name>
<keyword evidence="8" id="KW-0472">Membrane</keyword>
<evidence type="ECO:0000313" key="17">
    <source>
        <dbReference type="Proteomes" id="UP001465755"/>
    </source>
</evidence>
<keyword evidence="17" id="KW-1185">Reference proteome</keyword>
<comment type="subcellular location">
    <subcellularLocation>
        <location evidence="1 12">Endoplasmic reticulum membrane</location>
        <topology evidence="1 12">Single-pass type II membrane protein</topology>
    </subcellularLocation>
</comment>
<feature type="compositionally biased region" description="Polar residues" evidence="13">
    <location>
        <begin position="11"/>
        <end position="23"/>
    </location>
</feature>